<dbReference type="Proteomes" id="UP000327013">
    <property type="component" value="Unassembled WGS sequence"/>
</dbReference>
<gene>
    <name evidence="1" type="ORF">FH972_022669</name>
</gene>
<proteinExistence type="predicted"/>
<evidence type="ECO:0000313" key="2">
    <source>
        <dbReference type="Proteomes" id="UP000327013"/>
    </source>
</evidence>
<organism evidence="1 2">
    <name type="scientific">Carpinus fangiana</name>
    <dbReference type="NCBI Taxonomy" id="176857"/>
    <lineage>
        <taxon>Eukaryota</taxon>
        <taxon>Viridiplantae</taxon>
        <taxon>Streptophyta</taxon>
        <taxon>Embryophyta</taxon>
        <taxon>Tracheophyta</taxon>
        <taxon>Spermatophyta</taxon>
        <taxon>Magnoliopsida</taxon>
        <taxon>eudicotyledons</taxon>
        <taxon>Gunneridae</taxon>
        <taxon>Pentapetalae</taxon>
        <taxon>rosids</taxon>
        <taxon>fabids</taxon>
        <taxon>Fagales</taxon>
        <taxon>Betulaceae</taxon>
        <taxon>Carpinus</taxon>
    </lineage>
</organism>
<name>A0A5N6KTF2_9ROSI</name>
<accession>A0A5N6KTF2</accession>
<sequence>MSGDKLQEDPSWDLSGPCEIAWALLAPSYHVTRRDVTSALWNTHQLCKLRIEHSRGQLPGISEHYDSSISQRTPRRRDYYGCAAPALKKGGVQHRTSTAAVWGVRSVSVGMIVCRCLACELRHGRASGGLGRARFMVRKARGDQWPGGLILPHDTGPISGLRLQHHEVVKDFADTYLLGRNGSVIRKVVRTYAGSLCPGRLMPYGTRHPEAGDGGSQQTRDLRRGSWLYFCLGFGLIKINKASAVMFIVRFCGWNCIIAFPSGSKDCYRDSVKRVCIGVMLPDGKVSQAFVYDRGWKQRRCILDAFLDMRGQETKSKDEDAASHRWLAVIRRGGGLLGRERRIKRRGHAGSRSIP</sequence>
<dbReference type="AlphaFoldDB" id="A0A5N6KTF2"/>
<keyword evidence="2" id="KW-1185">Reference proteome</keyword>
<protein>
    <submittedName>
        <fullName evidence="1">Uncharacterized protein</fullName>
    </submittedName>
</protein>
<dbReference type="EMBL" id="VIBQ01000012">
    <property type="protein sequence ID" value="KAB8343075.1"/>
    <property type="molecule type" value="Genomic_DNA"/>
</dbReference>
<reference evidence="1 2" key="1">
    <citation type="submission" date="2019-06" db="EMBL/GenBank/DDBJ databases">
        <title>A chromosomal-level reference genome of Carpinus fangiana (Coryloideae, Betulaceae).</title>
        <authorList>
            <person name="Yang X."/>
            <person name="Wang Z."/>
            <person name="Zhang L."/>
            <person name="Hao G."/>
            <person name="Liu J."/>
            <person name="Yang Y."/>
        </authorList>
    </citation>
    <scope>NUCLEOTIDE SEQUENCE [LARGE SCALE GENOMIC DNA]</scope>
    <source>
        <strain evidence="1">Cfa_2016G</strain>
        <tissue evidence="1">Leaf</tissue>
    </source>
</reference>
<evidence type="ECO:0000313" key="1">
    <source>
        <dbReference type="EMBL" id="KAB8343075.1"/>
    </source>
</evidence>
<comment type="caution">
    <text evidence="1">The sequence shown here is derived from an EMBL/GenBank/DDBJ whole genome shotgun (WGS) entry which is preliminary data.</text>
</comment>